<evidence type="ECO:0000259" key="10">
    <source>
        <dbReference type="PROSITE" id="PS51671"/>
    </source>
</evidence>
<evidence type="ECO:0000256" key="9">
    <source>
        <dbReference type="RuleBase" id="RU363003"/>
    </source>
</evidence>
<evidence type="ECO:0000256" key="6">
    <source>
        <dbReference type="ARBA" id="ARBA00023027"/>
    </source>
</evidence>
<dbReference type="SUPFAM" id="SSF52283">
    <property type="entry name" value="Formate/glycerate dehydrogenase catalytic domain-like"/>
    <property type="match status" value="1"/>
</dbReference>
<dbReference type="FunFam" id="3.30.1330.90:FF:000003">
    <property type="entry name" value="D-3-phosphoglycerate dehydrogenase"/>
    <property type="match status" value="1"/>
</dbReference>
<evidence type="ECO:0000256" key="3">
    <source>
        <dbReference type="ARBA" id="ARBA00005854"/>
    </source>
</evidence>
<dbReference type="InterPro" id="IPR054480">
    <property type="entry name" value="AHAS_small-like_ACT"/>
</dbReference>
<protein>
    <recommendedName>
        <fullName evidence="4 9">D-3-phosphoglycerate dehydrogenase</fullName>
        <ecNumber evidence="9">1.1.1.95</ecNumber>
    </recommendedName>
</protein>
<comment type="catalytic activity">
    <reaction evidence="7">
        <text>(R)-2-hydroxyglutarate + NAD(+) = 2-oxoglutarate + NADH + H(+)</text>
        <dbReference type="Rhea" id="RHEA:49612"/>
        <dbReference type="ChEBI" id="CHEBI:15378"/>
        <dbReference type="ChEBI" id="CHEBI:15801"/>
        <dbReference type="ChEBI" id="CHEBI:16810"/>
        <dbReference type="ChEBI" id="CHEBI:57540"/>
        <dbReference type="ChEBI" id="CHEBI:57945"/>
        <dbReference type="EC" id="1.1.1.399"/>
    </reaction>
</comment>
<dbReference type="InterPro" id="IPR006139">
    <property type="entry name" value="D-isomer_2_OHA_DH_cat_dom"/>
</dbReference>
<evidence type="ECO:0000256" key="1">
    <source>
        <dbReference type="ARBA" id="ARBA00003800"/>
    </source>
</evidence>
<dbReference type="Pfam" id="PF19304">
    <property type="entry name" value="PGDH_inter"/>
    <property type="match status" value="1"/>
</dbReference>
<accession>A0A1Q8QPT4</accession>
<dbReference type="PROSITE" id="PS51671">
    <property type="entry name" value="ACT"/>
    <property type="match status" value="1"/>
</dbReference>
<feature type="domain" description="ACT" evidence="10">
    <location>
        <begin position="452"/>
        <end position="527"/>
    </location>
</feature>
<dbReference type="GO" id="GO:0004617">
    <property type="term" value="F:phosphoglycerate dehydrogenase activity"/>
    <property type="evidence" value="ECO:0007669"/>
    <property type="project" value="UniProtKB-UniRule"/>
</dbReference>
<evidence type="ECO:0000256" key="4">
    <source>
        <dbReference type="ARBA" id="ARBA00021582"/>
    </source>
</evidence>
<gene>
    <name evidence="11" type="ORF">DSOL_3649</name>
</gene>
<dbReference type="UniPathway" id="UPA00135">
    <property type="reaction ID" value="UER00196"/>
</dbReference>
<dbReference type="EC" id="1.1.1.95" evidence="9"/>
<evidence type="ECO:0000256" key="7">
    <source>
        <dbReference type="ARBA" id="ARBA00048126"/>
    </source>
</evidence>
<name>A0A1Q8QPT4_9FIRM</name>
<comment type="pathway">
    <text evidence="2 9">Amino-acid biosynthesis; L-serine biosynthesis; L-serine from 3-phospho-D-glycerate: step 1/3.</text>
</comment>
<dbReference type="SUPFAM" id="SSF55021">
    <property type="entry name" value="ACT-like"/>
    <property type="match status" value="1"/>
</dbReference>
<dbReference type="InterPro" id="IPR036291">
    <property type="entry name" value="NAD(P)-bd_dom_sf"/>
</dbReference>
<comment type="similarity">
    <text evidence="3 9">Belongs to the D-isomer specific 2-hydroxyacid dehydrogenase family.</text>
</comment>
<dbReference type="InterPro" id="IPR002912">
    <property type="entry name" value="ACT_dom"/>
</dbReference>
<dbReference type="Pfam" id="PF00389">
    <property type="entry name" value="2-Hacid_dh"/>
    <property type="match status" value="1"/>
</dbReference>
<proteinExistence type="inferred from homology"/>
<dbReference type="Gene3D" id="3.30.1330.90">
    <property type="entry name" value="D-3-phosphoglycerate dehydrogenase, domain 3"/>
    <property type="match status" value="1"/>
</dbReference>
<evidence type="ECO:0000256" key="2">
    <source>
        <dbReference type="ARBA" id="ARBA00005216"/>
    </source>
</evidence>
<dbReference type="Gene3D" id="3.40.50.720">
    <property type="entry name" value="NAD(P)-binding Rossmann-like Domain"/>
    <property type="match status" value="2"/>
</dbReference>
<evidence type="ECO:0000256" key="5">
    <source>
        <dbReference type="ARBA" id="ARBA00023002"/>
    </source>
</evidence>
<dbReference type="Pfam" id="PF22629">
    <property type="entry name" value="ACT_AHAS_ss"/>
    <property type="match status" value="1"/>
</dbReference>
<dbReference type="InterPro" id="IPR029009">
    <property type="entry name" value="ASB_dom_sf"/>
</dbReference>
<keyword evidence="9" id="KW-0718">Serine biosynthesis</keyword>
<dbReference type="InterPro" id="IPR006140">
    <property type="entry name" value="D-isomer_DH_NAD-bd"/>
</dbReference>
<reference evidence="11 12" key="1">
    <citation type="submission" date="2016-09" db="EMBL/GenBank/DDBJ databases">
        <title>Complete genome of Desulfosporosinus sp. OL.</title>
        <authorList>
            <person name="Mardanov A."/>
            <person name="Beletsky A."/>
            <person name="Panova A."/>
            <person name="Karnachuk O."/>
            <person name="Ravin N."/>
        </authorList>
    </citation>
    <scope>NUCLEOTIDE SEQUENCE [LARGE SCALE GENOMIC DNA]</scope>
    <source>
        <strain evidence="11 12">OL</strain>
    </source>
</reference>
<keyword evidence="6 9" id="KW-0520">NAD</keyword>
<keyword evidence="5 9" id="KW-0560">Oxidoreductase</keyword>
<dbReference type="FunFam" id="3.40.50.720:FF:000021">
    <property type="entry name" value="D-3-phosphoglycerate dehydrogenase"/>
    <property type="match status" value="1"/>
</dbReference>
<dbReference type="OrthoDB" id="9805416at2"/>
<dbReference type="InterPro" id="IPR045626">
    <property type="entry name" value="PGDH_ASB_dom"/>
</dbReference>
<dbReference type="CDD" id="cd12173">
    <property type="entry name" value="PGDH_4"/>
    <property type="match status" value="1"/>
</dbReference>
<dbReference type="STRING" id="1888891.DSOL_3649"/>
<dbReference type="SUPFAM" id="SSF51735">
    <property type="entry name" value="NAD(P)-binding Rossmann-fold domains"/>
    <property type="match status" value="1"/>
</dbReference>
<dbReference type="Gene3D" id="3.30.70.260">
    <property type="match status" value="1"/>
</dbReference>
<evidence type="ECO:0000313" key="11">
    <source>
        <dbReference type="EMBL" id="OLN29312.1"/>
    </source>
</evidence>
<keyword evidence="9" id="KW-0028">Amino-acid biosynthesis</keyword>
<dbReference type="PANTHER" id="PTHR42938:SF47">
    <property type="entry name" value="HYDROXYPYRUVATE REDUCTASE"/>
    <property type="match status" value="1"/>
</dbReference>
<dbReference type="InterPro" id="IPR029752">
    <property type="entry name" value="D-isomer_DH_CS1"/>
</dbReference>
<dbReference type="PANTHER" id="PTHR42938">
    <property type="entry name" value="FORMATE DEHYDROGENASE 1"/>
    <property type="match status" value="1"/>
</dbReference>
<dbReference type="GO" id="GO:0051287">
    <property type="term" value="F:NAD binding"/>
    <property type="evidence" value="ECO:0007669"/>
    <property type="project" value="UniProtKB-UniRule"/>
</dbReference>
<dbReference type="CDD" id="cd04902">
    <property type="entry name" value="ACT_3PGDH-xct"/>
    <property type="match status" value="1"/>
</dbReference>
<dbReference type="GO" id="GO:0006564">
    <property type="term" value="P:L-serine biosynthetic process"/>
    <property type="evidence" value="ECO:0007669"/>
    <property type="project" value="UniProtKB-UniRule"/>
</dbReference>
<dbReference type="AlphaFoldDB" id="A0A1Q8QPT4"/>
<sequence>MKILVSDKVSDEGVEILRQAHEVDVKHNLTPDELIATIPQYDALVVRSETKATRAVIEAAANLKVIGRAGVGVDNIDIQAATEKGIMVINAPDGNTVAATEHTMAMMLALARNVPQAYRSMKEGKWERGKFMGVEMRGKTLGVIGLGRIGTGVAKRALAFEMKVLAYDPYISEEKAEDLGIELAELDQIYAQADFMTLHLPLTPETKHLLNDGVFAKMKKGVRIVQCARGGVIDEAALVRAIEAGIVAGAAVDVFEKEPVLPENPLLKLDNVIVTPHLGASTKEAQLGVAVDVAAGVLAALNEEPVTTAVNMPPVPLRVMQLIKPYFQLVEKMGTLAVYLAEGRIQSIEVEYKGEISEVDSKMLTIATLKGVLNPILQEAVNYINAPTVAKSRGIKVREMKSQETEHFANLISVRIRTDKGDHRVAGTLFGEEARIVMIDGYRVDVTPRGLLLIVPHNDHPGIIGAVGSLLGEKKINIMSMQVVRTEEAGKSIMFLEVESDICNDSLLKIKALNGIFGAKLVNFDAK</sequence>
<organism evidence="11 12">
    <name type="scientific">Desulfosporosinus metallidurans</name>
    <dbReference type="NCBI Taxonomy" id="1888891"/>
    <lineage>
        <taxon>Bacteria</taxon>
        <taxon>Bacillati</taxon>
        <taxon>Bacillota</taxon>
        <taxon>Clostridia</taxon>
        <taxon>Eubacteriales</taxon>
        <taxon>Desulfitobacteriaceae</taxon>
        <taxon>Desulfosporosinus</taxon>
    </lineage>
</organism>
<dbReference type="Proteomes" id="UP000186102">
    <property type="component" value="Unassembled WGS sequence"/>
</dbReference>
<dbReference type="SUPFAM" id="SSF143548">
    <property type="entry name" value="Serine metabolism enzymes domain"/>
    <property type="match status" value="1"/>
</dbReference>
<dbReference type="NCBIfam" id="TIGR01327">
    <property type="entry name" value="PGDH"/>
    <property type="match status" value="1"/>
</dbReference>
<keyword evidence="12" id="KW-1185">Reference proteome</keyword>
<evidence type="ECO:0000256" key="8">
    <source>
        <dbReference type="ARBA" id="ARBA00048731"/>
    </source>
</evidence>
<dbReference type="EMBL" id="MLBF01000034">
    <property type="protein sequence ID" value="OLN29312.1"/>
    <property type="molecule type" value="Genomic_DNA"/>
</dbReference>
<comment type="caution">
    <text evidence="11">The sequence shown here is derived from an EMBL/GenBank/DDBJ whole genome shotgun (WGS) entry which is preliminary data.</text>
</comment>
<dbReference type="Pfam" id="PF02826">
    <property type="entry name" value="2-Hacid_dh_C"/>
    <property type="match status" value="1"/>
</dbReference>
<dbReference type="InterPro" id="IPR006236">
    <property type="entry name" value="PGDH"/>
</dbReference>
<dbReference type="RefSeq" id="WP_075366101.1">
    <property type="nucleotide sequence ID" value="NZ_MLBF01000034.1"/>
</dbReference>
<dbReference type="PROSITE" id="PS00065">
    <property type="entry name" value="D_2_HYDROXYACID_DH_1"/>
    <property type="match status" value="1"/>
</dbReference>
<evidence type="ECO:0000313" key="12">
    <source>
        <dbReference type="Proteomes" id="UP000186102"/>
    </source>
</evidence>
<comment type="function">
    <text evidence="1">Catalyzes the reversible oxidation of 3-phospho-D-glycerate to 3-phosphonooxypyruvate, the first step of the phosphorylated L-serine biosynthesis pathway. Also catalyzes the reversible oxidation of 2-hydroxyglutarate to 2-oxoglutarate.</text>
</comment>
<dbReference type="InterPro" id="IPR045865">
    <property type="entry name" value="ACT-like_dom_sf"/>
</dbReference>
<comment type="catalytic activity">
    <reaction evidence="8 9">
        <text>(2R)-3-phosphoglycerate + NAD(+) = 3-phosphooxypyruvate + NADH + H(+)</text>
        <dbReference type="Rhea" id="RHEA:12641"/>
        <dbReference type="ChEBI" id="CHEBI:15378"/>
        <dbReference type="ChEBI" id="CHEBI:18110"/>
        <dbReference type="ChEBI" id="CHEBI:57540"/>
        <dbReference type="ChEBI" id="CHEBI:57945"/>
        <dbReference type="ChEBI" id="CHEBI:58272"/>
        <dbReference type="EC" id="1.1.1.95"/>
    </reaction>
</comment>